<proteinExistence type="predicted"/>
<sequence>MASHARTRSLSGCTTCRIRHLKCDETRPTRQTCAQHGVECKGYENRIHFLLDVQHTPTDEDATKLRRPLYTEAQRHVMSEELVASTGFKTPSQILAEIDSESALFDPNHSSTKQTGPFGVFSALPLVAASCTYIGLPTETAQLSNDEREPLSWSPLSIFANDFCGTGPRPCGLSEDALNALGLLNNTLQDDVPFVRIDLDLEDYMATFSTPCQLPARLSFSSGSDFPGDAPSLFSHYKTAIIPLLSPLRYNKKSPWETLHLRCAMQTLAQLTMKLTPNNAQSAVFYALLSTSAFHLSAVQGASASSHWTEMGEQYLTKPMVI</sequence>
<reference evidence="1" key="1">
    <citation type="submission" date="2024-02" db="EMBL/GenBank/DDBJ databases">
        <title>Metagenome Assembled Genome of Zalaria obscura JY119.</title>
        <authorList>
            <person name="Vighnesh L."/>
            <person name="Jagadeeshwari U."/>
            <person name="Venkata Ramana C."/>
            <person name="Sasikala C."/>
        </authorList>
    </citation>
    <scope>NUCLEOTIDE SEQUENCE</scope>
    <source>
        <strain evidence="1">JY119</strain>
    </source>
</reference>
<comment type="caution">
    <text evidence="1">The sequence shown here is derived from an EMBL/GenBank/DDBJ whole genome shotgun (WGS) entry which is preliminary data.</text>
</comment>
<dbReference type="EMBL" id="JAMKPW020000014">
    <property type="protein sequence ID" value="KAK8211301.1"/>
    <property type="molecule type" value="Genomic_DNA"/>
</dbReference>
<gene>
    <name evidence="1" type="ORF">M8818_003268</name>
</gene>
<organism evidence="1 2">
    <name type="scientific">Zalaria obscura</name>
    <dbReference type="NCBI Taxonomy" id="2024903"/>
    <lineage>
        <taxon>Eukaryota</taxon>
        <taxon>Fungi</taxon>
        <taxon>Dikarya</taxon>
        <taxon>Ascomycota</taxon>
        <taxon>Pezizomycotina</taxon>
        <taxon>Dothideomycetes</taxon>
        <taxon>Dothideomycetidae</taxon>
        <taxon>Dothideales</taxon>
        <taxon>Zalariaceae</taxon>
        <taxon>Zalaria</taxon>
    </lineage>
</organism>
<evidence type="ECO:0000313" key="2">
    <source>
        <dbReference type="Proteomes" id="UP001320706"/>
    </source>
</evidence>
<dbReference type="Proteomes" id="UP001320706">
    <property type="component" value="Unassembled WGS sequence"/>
</dbReference>
<name>A0ACC3SF44_9PEZI</name>
<evidence type="ECO:0000313" key="1">
    <source>
        <dbReference type="EMBL" id="KAK8211301.1"/>
    </source>
</evidence>
<accession>A0ACC3SF44</accession>
<keyword evidence="2" id="KW-1185">Reference proteome</keyword>
<protein>
    <submittedName>
        <fullName evidence="1">Uncharacterized protein</fullName>
    </submittedName>
</protein>